<evidence type="ECO:0000256" key="1">
    <source>
        <dbReference type="SAM" id="MobiDB-lite"/>
    </source>
</evidence>
<evidence type="ECO:0000313" key="3">
    <source>
        <dbReference type="Proteomes" id="UP001151760"/>
    </source>
</evidence>
<keyword evidence="3" id="KW-1185">Reference proteome</keyword>
<reference evidence="2" key="2">
    <citation type="submission" date="2022-01" db="EMBL/GenBank/DDBJ databases">
        <authorList>
            <person name="Yamashiro T."/>
            <person name="Shiraishi A."/>
            <person name="Satake H."/>
            <person name="Nakayama K."/>
        </authorList>
    </citation>
    <scope>NUCLEOTIDE SEQUENCE</scope>
</reference>
<name>A0ABQ5GV52_9ASTR</name>
<dbReference type="EMBL" id="BQNB010018878">
    <property type="protein sequence ID" value="GJT79204.1"/>
    <property type="molecule type" value="Genomic_DNA"/>
</dbReference>
<feature type="compositionally biased region" description="Basic and acidic residues" evidence="1">
    <location>
        <begin position="166"/>
        <end position="188"/>
    </location>
</feature>
<dbReference type="Proteomes" id="UP001151760">
    <property type="component" value="Unassembled WGS sequence"/>
</dbReference>
<feature type="compositionally biased region" description="Basic and acidic residues" evidence="1">
    <location>
        <begin position="121"/>
        <end position="130"/>
    </location>
</feature>
<sequence>MSTLVFVDPESSTQADGAQSSRLPVPLLEDPYEAIRHSYLDGMDTKSEPFEDPIDTETLESPLTVAPPASLPESTPPALVPILCRTAHMAMRVSPEMSSGLSASMAEVAAMFESALRDRGEFDSDSVSKDAEDEGPIVEDKDPAAGNEGLAAGVEGLSTDDESYGLDDKSHGIDDESRGLDDKDHNVESDGLGLEVEEEEAVPWEDDYIYNTFEIGQGSGSALESERPERVSASKQPTLTIWTDSEDGMVYIDVPTYPPPQPVQTPPSPEWTSGSLPISPSHSVVPSPVREVKDEIFSQRYRFRSLEYKQKRVVVTFGAIWRLVLALESWTGQTDAHRAALWHAISDMQGENQDLWLQLAEERRARLELAEVVNGMRRG</sequence>
<comment type="caution">
    <text evidence="2">The sequence shown here is derived from an EMBL/GenBank/DDBJ whole genome shotgun (WGS) entry which is preliminary data.</text>
</comment>
<proteinExistence type="predicted"/>
<evidence type="ECO:0000313" key="2">
    <source>
        <dbReference type="EMBL" id="GJT79204.1"/>
    </source>
</evidence>
<feature type="compositionally biased region" description="Polar residues" evidence="1">
    <location>
        <begin position="10"/>
        <end position="22"/>
    </location>
</feature>
<organism evidence="2 3">
    <name type="scientific">Tanacetum coccineum</name>
    <dbReference type="NCBI Taxonomy" id="301880"/>
    <lineage>
        <taxon>Eukaryota</taxon>
        <taxon>Viridiplantae</taxon>
        <taxon>Streptophyta</taxon>
        <taxon>Embryophyta</taxon>
        <taxon>Tracheophyta</taxon>
        <taxon>Spermatophyta</taxon>
        <taxon>Magnoliopsida</taxon>
        <taxon>eudicotyledons</taxon>
        <taxon>Gunneridae</taxon>
        <taxon>Pentapetalae</taxon>
        <taxon>asterids</taxon>
        <taxon>campanulids</taxon>
        <taxon>Asterales</taxon>
        <taxon>Asteraceae</taxon>
        <taxon>Asteroideae</taxon>
        <taxon>Anthemideae</taxon>
        <taxon>Anthemidinae</taxon>
        <taxon>Tanacetum</taxon>
    </lineage>
</organism>
<feature type="region of interest" description="Disordered" evidence="1">
    <location>
        <begin position="1"/>
        <end position="25"/>
    </location>
</feature>
<gene>
    <name evidence="2" type="ORF">Tco_1053546</name>
</gene>
<accession>A0ABQ5GV52</accession>
<feature type="region of interest" description="Disordered" evidence="1">
    <location>
        <begin position="121"/>
        <end position="195"/>
    </location>
</feature>
<protein>
    <submittedName>
        <fullName evidence="2">Uncharacterized protein</fullName>
    </submittedName>
</protein>
<reference evidence="2" key="1">
    <citation type="journal article" date="2022" name="Int. J. Mol. Sci.">
        <title>Draft Genome of Tanacetum Coccineum: Genomic Comparison of Closely Related Tanacetum-Family Plants.</title>
        <authorList>
            <person name="Yamashiro T."/>
            <person name="Shiraishi A."/>
            <person name="Nakayama K."/>
            <person name="Satake H."/>
        </authorList>
    </citation>
    <scope>NUCLEOTIDE SEQUENCE</scope>
</reference>